<reference evidence="1" key="1">
    <citation type="submission" date="2017-07" db="EMBL/GenBank/DDBJ databases">
        <title>Taro Niue Genome Assembly and Annotation.</title>
        <authorList>
            <person name="Atibalentja N."/>
            <person name="Keating K."/>
            <person name="Fields C.J."/>
        </authorList>
    </citation>
    <scope>NUCLEOTIDE SEQUENCE</scope>
    <source>
        <strain evidence="1">Niue_2</strain>
        <tissue evidence="1">Leaf</tissue>
    </source>
</reference>
<dbReference type="AlphaFoldDB" id="A0A843U333"/>
<dbReference type="Proteomes" id="UP000652761">
    <property type="component" value="Unassembled WGS sequence"/>
</dbReference>
<gene>
    <name evidence="1" type="ORF">Taro_012102</name>
</gene>
<sequence>MGLRVLEFYQLPQGRPIKVDFMISLGMDSQVLDISLVVQLMVIFGDPQSDMVHGAQSGSNSGRRSSHGRGLFAASGLGEFTPPPPIVLATGPSSVPPSLAVGPGQSTTSPPIVAGPSSCAPPAFLAGASTVPEAEDDVSLQEGGGSFYDTTLWEVWINGVKIEPTQASQFITRIIQAHFLGPIHTFS</sequence>
<name>A0A843U333_COLES</name>
<protein>
    <submittedName>
        <fullName evidence="1">Uncharacterized protein</fullName>
    </submittedName>
</protein>
<comment type="caution">
    <text evidence="1">The sequence shown here is derived from an EMBL/GenBank/DDBJ whole genome shotgun (WGS) entry which is preliminary data.</text>
</comment>
<proteinExistence type="predicted"/>
<evidence type="ECO:0000313" key="2">
    <source>
        <dbReference type="Proteomes" id="UP000652761"/>
    </source>
</evidence>
<accession>A0A843U333</accession>
<keyword evidence="2" id="KW-1185">Reference proteome</keyword>
<dbReference type="EMBL" id="NMUH01000469">
    <property type="protein sequence ID" value="MQL79642.1"/>
    <property type="molecule type" value="Genomic_DNA"/>
</dbReference>
<evidence type="ECO:0000313" key="1">
    <source>
        <dbReference type="EMBL" id="MQL79642.1"/>
    </source>
</evidence>
<organism evidence="1 2">
    <name type="scientific">Colocasia esculenta</name>
    <name type="common">Wild taro</name>
    <name type="synonym">Arum esculentum</name>
    <dbReference type="NCBI Taxonomy" id="4460"/>
    <lineage>
        <taxon>Eukaryota</taxon>
        <taxon>Viridiplantae</taxon>
        <taxon>Streptophyta</taxon>
        <taxon>Embryophyta</taxon>
        <taxon>Tracheophyta</taxon>
        <taxon>Spermatophyta</taxon>
        <taxon>Magnoliopsida</taxon>
        <taxon>Liliopsida</taxon>
        <taxon>Araceae</taxon>
        <taxon>Aroideae</taxon>
        <taxon>Colocasieae</taxon>
        <taxon>Colocasia</taxon>
    </lineage>
</organism>
<feature type="non-terminal residue" evidence="1">
    <location>
        <position position="1"/>
    </location>
</feature>